<organism evidence="1 2">
    <name type="scientific">Zizania palustris</name>
    <name type="common">Northern wild rice</name>
    <dbReference type="NCBI Taxonomy" id="103762"/>
    <lineage>
        <taxon>Eukaryota</taxon>
        <taxon>Viridiplantae</taxon>
        <taxon>Streptophyta</taxon>
        <taxon>Embryophyta</taxon>
        <taxon>Tracheophyta</taxon>
        <taxon>Spermatophyta</taxon>
        <taxon>Magnoliopsida</taxon>
        <taxon>Liliopsida</taxon>
        <taxon>Poales</taxon>
        <taxon>Poaceae</taxon>
        <taxon>BOP clade</taxon>
        <taxon>Oryzoideae</taxon>
        <taxon>Oryzeae</taxon>
        <taxon>Zizaniinae</taxon>
        <taxon>Zizania</taxon>
    </lineage>
</organism>
<reference evidence="1" key="1">
    <citation type="journal article" date="2021" name="bioRxiv">
        <title>Whole Genome Assembly and Annotation of Northern Wild Rice, Zizania palustris L., Supports a Whole Genome Duplication in the Zizania Genus.</title>
        <authorList>
            <person name="Haas M."/>
            <person name="Kono T."/>
            <person name="Macchietto M."/>
            <person name="Millas R."/>
            <person name="McGilp L."/>
            <person name="Shao M."/>
            <person name="Duquette J."/>
            <person name="Hirsch C.N."/>
            <person name="Kimball J."/>
        </authorList>
    </citation>
    <scope>NUCLEOTIDE SEQUENCE</scope>
    <source>
        <tissue evidence="1">Fresh leaf tissue</tissue>
    </source>
</reference>
<name>A0A8J5S560_ZIZPA</name>
<protein>
    <submittedName>
        <fullName evidence="1">Uncharacterized protein</fullName>
    </submittedName>
</protein>
<accession>A0A8J5S560</accession>
<dbReference type="Proteomes" id="UP000729402">
    <property type="component" value="Unassembled WGS sequence"/>
</dbReference>
<dbReference type="EMBL" id="JAAALK010000284">
    <property type="protein sequence ID" value="KAG8069230.1"/>
    <property type="molecule type" value="Genomic_DNA"/>
</dbReference>
<reference evidence="1" key="2">
    <citation type="submission" date="2021-02" db="EMBL/GenBank/DDBJ databases">
        <authorList>
            <person name="Kimball J.A."/>
            <person name="Haas M.W."/>
            <person name="Macchietto M."/>
            <person name="Kono T."/>
            <person name="Duquette J."/>
            <person name="Shao M."/>
        </authorList>
    </citation>
    <scope>NUCLEOTIDE SEQUENCE</scope>
    <source>
        <tissue evidence="1">Fresh leaf tissue</tissue>
    </source>
</reference>
<gene>
    <name evidence="1" type="ORF">GUJ93_ZPchr0005g16134</name>
</gene>
<dbReference type="AlphaFoldDB" id="A0A8J5S560"/>
<sequence>MCNISSQALCGARLKSRWQTEAWRTTVVAECDYRRGPTVHDDLVVPKCSILWVVHRSVWPEIVYPKRSLGYWIHLSICLGVEMTSEAMDDSHKLNLGQAGGLMPGERGAWSRRLHGVEVIPRVKVRRVKGESVERGSG</sequence>
<evidence type="ECO:0000313" key="2">
    <source>
        <dbReference type="Proteomes" id="UP000729402"/>
    </source>
</evidence>
<evidence type="ECO:0000313" key="1">
    <source>
        <dbReference type="EMBL" id="KAG8069230.1"/>
    </source>
</evidence>
<proteinExistence type="predicted"/>
<keyword evidence="2" id="KW-1185">Reference proteome</keyword>
<comment type="caution">
    <text evidence="1">The sequence shown here is derived from an EMBL/GenBank/DDBJ whole genome shotgun (WGS) entry which is preliminary data.</text>
</comment>